<evidence type="ECO:0000313" key="2">
    <source>
        <dbReference type="Proteomes" id="UP000824120"/>
    </source>
</evidence>
<name>A0A9J5WBC5_SOLCO</name>
<dbReference type="EMBL" id="JACXVP010000012">
    <property type="protein sequence ID" value="KAG5572246.1"/>
    <property type="molecule type" value="Genomic_DNA"/>
</dbReference>
<sequence length="116" mass="13057">MLPHVLMNGSVLEQKSLRQYRSPKWLKARAKVAGYRSAKTVGTIAREMARIFDGQAIFGIGRYVSIKITKLIAVLAESEQKKIAEQQSMSETVQQIKEQVMNLAVDLLRPDDTILI</sequence>
<protein>
    <submittedName>
        <fullName evidence="1">Uncharacterized protein</fullName>
    </submittedName>
</protein>
<evidence type="ECO:0000313" key="1">
    <source>
        <dbReference type="EMBL" id="KAG5572246.1"/>
    </source>
</evidence>
<gene>
    <name evidence="1" type="ORF">H5410_062012</name>
</gene>
<organism evidence="1 2">
    <name type="scientific">Solanum commersonii</name>
    <name type="common">Commerson's wild potato</name>
    <name type="synonym">Commerson's nightshade</name>
    <dbReference type="NCBI Taxonomy" id="4109"/>
    <lineage>
        <taxon>Eukaryota</taxon>
        <taxon>Viridiplantae</taxon>
        <taxon>Streptophyta</taxon>
        <taxon>Embryophyta</taxon>
        <taxon>Tracheophyta</taxon>
        <taxon>Spermatophyta</taxon>
        <taxon>Magnoliopsida</taxon>
        <taxon>eudicotyledons</taxon>
        <taxon>Gunneridae</taxon>
        <taxon>Pentapetalae</taxon>
        <taxon>asterids</taxon>
        <taxon>lamiids</taxon>
        <taxon>Solanales</taxon>
        <taxon>Solanaceae</taxon>
        <taxon>Solanoideae</taxon>
        <taxon>Solaneae</taxon>
        <taxon>Solanum</taxon>
    </lineage>
</organism>
<accession>A0A9J5WBC5</accession>
<reference evidence="1 2" key="1">
    <citation type="submission" date="2020-09" db="EMBL/GenBank/DDBJ databases">
        <title>De no assembly of potato wild relative species, Solanum commersonii.</title>
        <authorList>
            <person name="Cho K."/>
        </authorList>
    </citation>
    <scope>NUCLEOTIDE SEQUENCE [LARGE SCALE GENOMIC DNA]</scope>
    <source>
        <strain evidence="1">LZ3.2</strain>
        <tissue evidence="1">Leaf</tissue>
    </source>
</reference>
<dbReference type="AlphaFoldDB" id="A0A9J5WBC5"/>
<keyword evidence="2" id="KW-1185">Reference proteome</keyword>
<proteinExistence type="predicted"/>
<dbReference type="Proteomes" id="UP000824120">
    <property type="component" value="Chromosome 12"/>
</dbReference>
<comment type="caution">
    <text evidence="1">The sequence shown here is derived from an EMBL/GenBank/DDBJ whole genome shotgun (WGS) entry which is preliminary data.</text>
</comment>
<dbReference type="OrthoDB" id="1329100at2759"/>